<feature type="region of interest" description="Disordered" evidence="1">
    <location>
        <begin position="1"/>
        <end position="20"/>
    </location>
</feature>
<accession>A0ABP5XG28</accession>
<comment type="caution">
    <text evidence="2">The sequence shown here is derived from an EMBL/GenBank/DDBJ whole genome shotgun (WGS) entry which is preliminary data.</text>
</comment>
<dbReference type="Proteomes" id="UP001501638">
    <property type="component" value="Unassembled WGS sequence"/>
</dbReference>
<organism evidence="2 3">
    <name type="scientific">Streptomyces macrosporus</name>
    <dbReference type="NCBI Taxonomy" id="44032"/>
    <lineage>
        <taxon>Bacteria</taxon>
        <taxon>Bacillati</taxon>
        <taxon>Actinomycetota</taxon>
        <taxon>Actinomycetes</taxon>
        <taxon>Kitasatosporales</taxon>
        <taxon>Streptomycetaceae</taxon>
        <taxon>Streptomyces</taxon>
    </lineage>
</organism>
<evidence type="ECO:0008006" key="4">
    <source>
        <dbReference type="Google" id="ProtNLM"/>
    </source>
</evidence>
<evidence type="ECO:0000313" key="3">
    <source>
        <dbReference type="Proteomes" id="UP001501638"/>
    </source>
</evidence>
<dbReference type="EMBL" id="BAAASZ010000030">
    <property type="protein sequence ID" value="GAA2454664.1"/>
    <property type="molecule type" value="Genomic_DNA"/>
</dbReference>
<protein>
    <recommendedName>
        <fullName evidence="4">Transposase</fullName>
    </recommendedName>
</protein>
<evidence type="ECO:0000256" key="1">
    <source>
        <dbReference type="SAM" id="MobiDB-lite"/>
    </source>
</evidence>
<feature type="compositionally biased region" description="Low complexity" evidence="1">
    <location>
        <begin position="1"/>
        <end position="13"/>
    </location>
</feature>
<proteinExistence type="predicted"/>
<gene>
    <name evidence="2" type="ORF">GCM10010405_43130</name>
</gene>
<name>A0ABP5XG28_9ACTN</name>
<reference evidence="3" key="1">
    <citation type="journal article" date="2019" name="Int. J. Syst. Evol. Microbiol.">
        <title>The Global Catalogue of Microorganisms (GCM) 10K type strain sequencing project: providing services to taxonomists for standard genome sequencing and annotation.</title>
        <authorList>
            <consortium name="The Broad Institute Genomics Platform"/>
            <consortium name="The Broad Institute Genome Sequencing Center for Infectious Disease"/>
            <person name="Wu L."/>
            <person name="Ma J."/>
        </authorList>
    </citation>
    <scope>NUCLEOTIDE SEQUENCE [LARGE SCALE GENOMIC DNA]</scope>
    <source>
        <strain evidence="3">JCM 6305</strain>
    </source>
</reference>
<sequence length="98" mass="10979">MPAGAVHAAAGPASSISPEPSRIGVRIARKEIESGERLGRRRRVIERTVSWPAGYRRLNLRYERRPRSHLAFLGLAAALVCHQRLIRLPQRTRSAGVY</sequence>
<evidence type="ECO:0000313" key="2">
    <source>
        <dbReference type="EMBL" id="GAA2454664.1"/>
    </source>
</evidence>
<keyword evidence="3" id="KW-1185">Reference proteome</keyword>